<feature type="transmembrane region" description="Helical" evidence="7">
    <location>
        <begin position="12"/>
        <end position="41"/>
    </location>
</feature>
<dbReference type="PANTHER" id="PTHR11530">
    <property type="entry name" value="D-AMINO ACID OXIDASE"/>
    <property type="match status" value="1"/>
</dbReference>
<evidence type="ECO:0000256" key="4">
    <source>
        <dbReference type="ARBA" id="ARBA00022827"/>
    </source>
</evidence>
<feature type="binding site" evidence="6">
    <location>
        <position position="307"/>
    </location>
    <ligand>
        <name>D-dopa</name>
        <dbReference type="ChEBI" id="CHEBI:149689"/>
    </ligand>
</feature>
<comment type="caution">
    <text evidence="9">The sequence shown here is derived from an EMBL/GenBank/DDBJ whole genome shotgun (WGS) entry which is preliminary data.</text>
</comment>
<dbReference type="GO" id="GO:0003884">
    <property type="term" value="F:D-amino-acid oxidase activity"/>
    <property type="evidence" value="ECO:0007669"/>
    <property type="project" value="InterPro"/>
</dbReference>
<evidence type="ECO:0000313" key="9">
    <source>
        <dbReference type="EMBL" id="KAF2840197.1"/>
    </source>
</evidence>
<reference evidence="9" key="1">
    <citation type="journal article" date="2020" name="Stud. Mycol.">
        <title>101 Dothideomycetes genomes: a test case for predicting lifestyles and emergence of pathogens.</title>
        <authorList>
            <person name="Haridas S."/>
            <person name="Albert R."/>
            <person name="Binder M."/>
            <person name="Bloem J."/>
            <person name="Labutti K."/>
            <person name="Salamov A."/>
            <person name="Andreopoulos B."/>
            <person name="Baker S."/>
            <person name="Barry K."/>
            <person name="Bills G."/>
            <person name="Bluhm B."/>
            <person name="Cannon C."/>
            <person name="Castanera R."/>
            <person name="Culley D."/>
            <person name="Daum C."/>
            <person name="Ezra D."/>
            <person name="Gonzalez J."/>
            <person name="Henrissat B."/>
            <person name="Kuo A."/>
            <person name="Liang C."/>
            <person name="Lipzen A."/>
            <person name="Lutzoni F."/>
            <person name="Magnuson J."/>
            <person name="Mondo S."/>
            <person name="Nolan M."/>
            <person name="Ohm R."/>
            <person name="Pangilinan J."/>
            <person name="Park H.-J."/>
            <person name="Ramirez L."/>
            <person name="Alfaro M."/>
            <person name="Sun H."/>
            <person name="Tritt A."/>
            <person name="Yoshinaga Y."/>
            <person name="Zwiers L.-H."/>
            <person name="Turgeon B."/>
            <person name="Goodwin S."/>
            <person name="Spatafora J."/>
            <person name="Crous P."/>
            <person name="Grigoriev I."/>
        </authorList>
    </citation>
    <scope>NUCLEOTIDE SEQUENCE</scope>
    <source>
        <strain evidence="9">CBS 101060</strain>
    </source>
</reference>
<keyword evidence="5" id="KW-0560">Oxidoreductase</keyword>
<feature type="binding site" evidence="6">
    <location>
        <position position="167"/>
    </location>
    <ligand>
        <name>FAD</name>
        <dbReference type="ChEBI" id="CHEBI:57692"/>
    </ligand>
</feature>
<sequence>MATLPYPQRPIIILGAGIIGLTAAHTLLQHGFHVILVAAFLPGDTSHLYASAWAGAAWHAAANVSDEKKGIQVMSHRVLRKLAREEPEVGVRVVRSREYLKDVPDEKGSIWEKKVLSNFRVLARGEFPENFAAGWEYDGIVIDPTKHLPWLMKSIDAAGGQSIQRRVRSVLDLFYSFPETYIIINCSGLGSKELGGVNDRNCFPERGQNVLLNGKEYTYIIPRPMRGILVLGGVKQRDNISSDIDMDIVRNEILRAHRSAPEVVPKDPPASSLDYIVGIRPSRDGGFQLKKETIGLYTPLHAYEFGGQGYAYSYSVAYAIVADG</sequence>
<protein>
    <submittedName>
        <fullName evidence="9">FAD dependent oxidoreductase superfamily</fullName>
    </submittedName>
</protein>
<keyword evidence="7" id="KW-0472">Membrane</keyword>
<dbReference type="PANTHER" id="PTHR11530:SF29">
    <property type="entry name" value="FAD DEPENDENT OXIDOREDUCTASE SUPERFAMILY (AFU_ORTHOLOGUE AFUA_6G10230)"/>
    <property type="match status" value="1"/>
</dbReference>
<comment type="similarity">
    <text evidence="2">Belongs to the DAMOX/DASOX family.</text>
</comment>
<dbReference type="EMBL" id="MU006093">
    <property type="protein sequence ID" value="KAF2840197.1"/>
    <property type="molecule type" value="Genomic_DNA"/>
</dbReference>
<evidence type="ECO:0000256" key="6">
    <source>
        <dbReference type="PIRSR" id="PIRSR000189-1"/>
    </source>
</evidence>
<gene>
    <name evidence="9" type="ORF">M501DRAFT_1015268</name>
</gene>
<evidence type="ECO:0000256" key="2">
    <source>
        <dbReference type="ARBA" id="ARBA00006730"/>
    </source>
</evidence>
<accession>A0A9P4SCR5</accession>
<name>A0A9P4SCR5_9PEZI</name>
<evidence type="ECO:0000256" key="7">
    <source>
        <dbReference type="SAM" id="Phobius"/>
    </source>
</evidence>
<dbReference type="InterPro" id="IPR006076">
    <property type="entry name" value="FAD-dep_OxRdtase"/>
</dbReference>
<dbReference type="Gene3D" id="3.30.9.10">
    <property type="entry name" value="D-Amino Acid Oxidase, subunit A, domain 2"/>
    <property type="match status" value="1"/>
</dbReference>
<proteinExistence type="inferred from homology"/>
<dbReference type="AlphaFoldDB" id="A0A9P4SCR5"/>
<keyword evidence="7" id="KW-0812">Transmembrane</keyword>
<dbReference type="PIRSF" id="PIRSF000189">
    <property type="entry name" value="D-aa_oxidase"/>
    <property type="match status" value="1"/>
</dbReference>
<feature type="binding site" evidence="6">
    <location>
        <position position="280"/>
    </location>
    <ligand>
        <name>D-dopa</name>
        <dbReference type="ChEBI" id="CHEBI:149689"/>
    </ligand>
</feature>
<evidence type="ECO:0000256" key="1">
    <source>
        <dbReference type="ARBA" id="ARBA00001974"/>
    </source>
</evidence>
<dbReference type="GO" id="GO:0071949">
    <property type="term" value="F:FAD binding"/>
    <property type="evidence" value="ECO:0007669"/>
    <property type="project" value="InterPro"/>
</dbReference>
<keyword evidence="10" id="KW-1185">Reference proteome</keyword>
<dbReference type="SUPFAM" id="SSF51971">
    <property type="entry name" value="Nucleotide-binding domain"/>
    <property type="match status" value="1"/>
</dbReference>
<dbReference type="InterPro" id="IPR023209">
    <property type="entry name" value="DAO"/>
</dbReference>
<evidence type="ECO:0000313" key="10">
    <source>
        <dbReference type="Proteomes" id="UP000799429"/>
    </source>
</evidence>
<dbReference type="Proteomes" id="UP000799429">
    <property type="component" value="Unassembled WGS sequence"/>
</dbReference>
<keyword evidence="7" id="KW-1133">Transmembrane helix</keyword>
<feature type="domain" description="FAD dependent oxidoreductase" evidence="8">
    <location>
        <begin position="11"/>
        <end position="320"/>
    </location>
</feature>
<evidence type="ECO:0000259" key="8">
    <source>
        <dbReference type="Pfam" id="PF01266"/>
    </source>
</evidence>
<dbReference type="GO" id="GO:0005737">
    <property type="term" value="C:cytoplasm"/>
    <property type="evidence" value="ECO:0007669"/>
    <property type="project" value="TreeGrafter"/>
</dbReference>
<keyword evidence="4 6" id="KW-0274">FAD</keyword>
<feature type="binding site" evidence="6">
    <location>
        <position position="219"/>
    </location>
    <ligand>
        <name>D-dopa</name>
        <dbReference type="ChEBI" id="CHEBI:149689"/>
    </ligand>
</feature>
<comment type="cofactor">
    <cofactor evidence="1 6">
        <name>FAD</name>
        <dbReference type="ChEBI" id="CHEBI:57692"/>
    </cofactor>
</comment>
<dbReference type="OrthoDB" id="2015447at2759"/>
<dbReference type="GO" id="GO:0019478">
    <property type="term" value="P:D-amino acid catabolic process"/>
    <property type="evidence" value="ECO:0007669"/>
    <property type="project" value="TreeGrafter"/>
</dbReference>
<evidence type="ECO:0000256" key="5">
    <source>
        <dbReference type="ARBA" id="ARBA00023002"/>
    </source>
</evidence>
<dbReference type="Pfam" id="PF01266">
    <property type="entry name" value="DAO"/>
    <property type="match status" value="1"/>
</dbReference>
<keyword evidence="3" id="KW-0285">Flavoprotein</keyword>
<organism evidence="9 10">
    <name type="scientific">Patellaria atrata CBS 101060</name>
    <dbReference type="NCBI Taxonomy" id="1346257"/>
    <lineage>
        <taxon>Eukaryota</taxon>
        <taxon>Fungi</taxon>
        <taxon>Dikarya</taxon>
        <taxon>Ascomycota</taxon>
        <taxon>Pezizomycotina</taxon>
        <taxon>Dothideomycetes</taxon>
        <taxon>Dothideomycetes incertae sedis</taxon>
        <taxon>Patellariales</taxon>
        <taxon>Patellariaceae</taxon>
        <taxon>Patellaria</taxon>
    </lineage>
</organism>
<dbReference type="Gene3D" id="3.40.50.720">
    <property type="entry name" value="NAD(P)-binding Rossmann-like Domain"/>
    <property type="match status" value="1"/>
</dbReference>
<evidence type="ECO:0000256" key="3">
    <source>
        <dbReference type="ARBA" id="ARBA00022630"/>
    </source>
</evidence>